<evidence type="ECO:0000256" key="1">
    <source>
        <dbReference type="SAM" id="SignalP"/>
    </source>
</evidence>
<organism evidence="2 3">
    <name type="scientific">Caenorhabditis angaria</name>
    <dbReference type="NCBI Taxonomy" id="860376"/>
    <lineage>
        <taxon>Eukaryota</taxon>
        <taxon>Metazoa</taxon>
        <taxon>Ecdysozoa</taxon>
        <taxon>Nematoda</taxon>
        <taxon>Chromadorea</taxon>
        <taxon>Rhabditida</taxon>
        <taxon>Rhabditina</taxon>
        <taxon>Rhabditomorpha</taxon>
        <taxon>Rhabditoidea</taxon>
        <taxon>Rhabditidae</taxon>
        <taxon>Peloderinae</taxon>
        <taxon>Caenorhabditis</taxon>
    </lineage>
</organism>
<keyword evidence="1" id="KW-0732">Signal</keyword>
<evidence type="ECO:0000313" key="3">
    <source>
        <dbReference type="Proteomes" id="UP001152747"/>
    </source>
</evidence>
<feature type="chain" id="PRO_5040294136" evidence="1">
    <location>
        <begin position="19"/>
        <end position="122"/>
    </location>
</feature>
<comment type="caution">
    <text evidence="2">The sequence shown here is derived from an EMBL/GenBank/DDBJ whole genome shotgun (WGS) entry which is preliminary data.</text>
</comment>
<reference evidence="2" key="1">
    <citation type="submission" date="2022-11" db="EMBL/GenBank/DDBJ databases">
        <authorList>
            <person name="Kikuchi T."/>
        </authorList>
    </citation>
    <scope>NUCLEOTIDE SEQUENCE</scope>
    <source>
        <strain evidence="2">PS1010</strain>
    </source>
</reference>
<feature type="signal peptide" evidence="1">
    <location>
        <begin position="1"/>
        <end position="18"/>
    </location>
</feature>
<evidence type="ECO:0000313" key="2">
    <source>
        <dbReference type="EMBL" id="CAI5456030.1"/>
    </source>
</evidence>
<protein>
    <submittedName>
        <fullName evidence="2">Uncharacterized protein</fullName>
    </submittedName>
</protein>
<dbReference type="Proteomes" id="UP001152747">
    <property type="component" value="Unassembled WGS sequence"/>
</dbReference>
<proteinExistence type="predicted"/>
<dbReference type="AlphaFoldDB" id="A0A9P1J5H5"/>
<dbReference type="EMBL" id="CANHGI010000006">
    <property type="protein sequence ID" value="CAI5456030.1"/>
    <property type="molecule type" value="Genomic_DNA"/>
</dbReference>
<keyword evidence="3" id="KW-1185">Reference proteome</keyword>
<name>A0A9P1J5H5_9PELO</name>
<gene>
    <name evidence="2" type="ORF">CAMP_LOCUS18667</name>
</gene>
<accession>A0A9P1J5H5</accession>
<sequence>MTMRILFLCLFVFTLANACYDYRHGRMFVSMLDEDIEKYNLKENGVNIFMEEYSCTAELEKEYIYDPVKRIYIVRKQMCPNNCDCKSFVDKTYQHPKFIEDHDGKKMNSRTREFIFDNNLMR</sequence>